<proteinExistence type="predicted"/>
<evidence type="ECO:0000313" key="2">
    <source>
        <dbReference type="EMBL" id="TDQ75388.1"/>
    </source>
</evidence>
<dbReference type="Gene3D" id="3.30.530.20">
    <property type="match status" value="1"/>
</dbReference>
<keyword evidence="1" id="KW-0732">Signal</keyword>
<name>A0A4R6WIT4_9SPHI</name>
<feature type="chain" id="PRO_5020573748" evidence="1">
    <location>
        <begin position="22"/>
        <end position="182"/>
    </location>
</feature>
<comment type="caution">
    <text evidence="2">The sequence shown here is derived from an EMBL/GenBank/DDBJ whole genome shotgun (WGS) entry which is preliminary data.</text>
</comment>
<keyword evidence="3" id="KW-1185">Reference proteome</keyword>
<dbReference type="OrthoDB" id="709510at2"/>
<protein>
    <submittedName>
        <fullName evidence="2">Uncharacterized protein</fullName>
    </submittedName>
</protein>
<reference evidence="2 3" key="1">
    <citation type="submission" date="2019-03" db="EMBL/GenBank/DDBJ databases">
        <title>Genomic Encyclopedia of Archaeal and Bacterial Type Strains, Phase II (KMG-II): from individual species to whole genera.</title>
        <authorList>
            <person name="Goeker M."/>
        </authorList>
    </citation>
    <scope>NUCLEOTIDE SEQUENCE [LARGE SCALE GENOMIC DNA]</scope>
    <source>
        <strain evidence="2 3">DSM 28353</strain>
    </source>
</reference>
<organism evidence="2 3">
    <name type="scientific">Sphingobacterium yanglingense</name>
    <dbReference type="NCBI Taxonomy" id="1437280"/>
    <lineage>
        <taxon>Bacteria</taxon>
        <taxon>Pseudomonadati</taxon>
        <taxon>Bacteroidota</taxon>
        <taxon>Sphingobacteriia</taxon>
        <taxon>Sphingobacteriales</taxon>
        <taxon>Sphingobacteriaceae</taxon>
        <taxon>Sphingobacterium</taxon>
    </lineage>
</organism>
<sequence>MKKIVLLLGVIFGLASSSVYAQMAAAVRITPTVEGKLEVSVERDSLWSLMIDHSIVPQLSDGYVLSIENKDAIMPILREVKLKNGTTREELLTQFETQHRFYVSKFKDSSLPKGVKSAQIAVFARERKEGGAEIVWDVIIEGDKDAKELLRQQMEAEVQAYKSGFAKYLKGTTQAVPMMRMQ</sequence>
<accession>A0A4R6WIT4</accession>
<evidence type="ECO:0000313" key="3">
    <source>
        <dbReference type="Proteomes" id="UP000295292"/>
    </source>
</evidence>
<dbReference type="AlphaFoldDB" id="A0A4R6WIT4"/>
<dbReference type="Proteomes" id="UP000295292">
    <property type="component" value="Unassembled WGS sequence"/>
</dbReference>
<evidence type="ECO:0000256" key="1">
    <source>
        <dbReference type="SAM" id="SignalP"/>
    </source>
</evidence>
<gene>
    <name evidence="2" type="ORF">CLV99_3993</name>
</gene>
<dbReference type="RefSeq" id="WP_133586150.1">
    <property type="nucleotide sequence ID" value="NZ_SNYV01000017.1"/>
</dbReference>
<dbReference type="InterPro" id="IPR023393">
    <property type="entry name" value="START-like_dom_sf"/>
</dbReference>
<feature type="signal peptide" evidence="1">
    <location>
        <begin position="1"/>
        <end position="21"/>
    </location>
</feature>
<dbReference type="SUPFAM" id="SSF55961">
    <property type="entry name" value="Bet v1-like"/>
    <property type="match status" value="1"/>
</dbReference>
<dbReference type="EMBL" id="SNYV01000017">
    <property type="protein sequence ID" value="TDQ75388.1"/>
    <property type="molecule type" value="Genomic_DNA"/>
</dbReference>